<protein>
    <recommendedName>
        <fullName evidence="4">Prepilin-type N-terminal cleavage/methylation domain-containing protein</fullName>
    </recommendedName>
</protein>
<organism evidence="2 3">
    <name type="scientific">candidate division WOR_3 bacterium SM23_42</name>
    <dbReference type="NCBI Taxonomy" id="1703779"/>
    <lineage>
        <taxon>Bacteria</taxon>
        <taxon>Bacteria division WOR-3</taxon>
    </lineage>
</organism>
<dbReference type="EMBL" id="LJUJ01000002">
    <property type="protein sequence ID" value="KPK64568.1"/>
    <property type="molecule type" value="Genomic_DNA"/>
</dbReference>
<dbReference type="NCBIfam" id="TIGR02532">
    <property type="entry name" value="IV_pilin_GFxxxE"/>
    <property type="match status" value="1"/>
</dbReference>
<reference evidence="2 3" key="1">
    <citation type="journal article" date="2015" name="Microbiome">
        <title>Genomic resolution of linkages in carbon, nitrogen, and sulfur cycling among widespread estuary sediment bacteria.</title>
        <authorList>
            <person name="Baker B.J."/>
            <person name="Lazar C.S."/>
            <person name="Teske A.P."/>
            <person name="Dick G.J."/>
        </authorList>
    </citation>
    <scope>NUCLEOTIDE SEQUENCE [LARGE SCALE GENOMIC DNA]</scope>
    <source>
        <strain evidence="2">SM23_42</strain>
    </source>
</reference>
<dbReference type="Pfam" id="PF07963">
    <property type="entry name" value="N_methyl"/>
    <property type="match status" value="1"/>
</dbReference>
<dbReference type="Proteomes" id="UP000051373">
    <property type="component" value="Unassembled WGS sequence"/>
</dbReference>
<keyword evidence="1" id="KW-1133">Transmembrane helix</keyword>
<dbReference type="Pfam" id="PF16074">
    <property type="entry name" value="PilW"/>
    <property type="match status" value="1"/>
</dbReference>
<keyword evidence="1" id="KW-0812">Transmembrane</keyword>
<dbReference type="InterPro" id="IPR012902">
    <property type="entry name" value="N_methyl_site"/>
</dbReference>
<keyword evidence="1" id="KW-0472">Membrane</keyword>
<dbReference type="AlphaFoldDB" id="A0A0S8FV50"/>
<dbReference type="InterPro" id="IPR032092">
    <property type="entry name" value="PilW"/>
</dbReference>
<sequence length="328" mass="37002">MKIFRDRFKISSNNHFSNKPKRGMTLVELLVSLVILMIVLGAVYSILNLQQTKSVQVTRTTVLQTDAQVAFTLIKWDLLLAGLGYPFEQQDALQLTNAGGGVTLKAVGLGFEMNHSQWSYLLDDVAGTILPVRRWNDSLANFQVGDTVMLMSEVRGPMYYDLIVVGVDTFTYYDPIWSRPTRALRLHITGPISARAGLMVFTRNADTYYNGLNYTLAGDTLMRGNEPLLTNIEAIQFRYGIDTDGDGIVDFWGNQNNPPFNANYQSKWAVSFTMVVASEGMAGYNYRHDSVTIENNPPYTYLLNPQQKRRKRAILSSIVYPQNLQPEE</sequence>
<name>A0A0S8FV50_UNCW3</name>
<comment type="caution">
    <text evidence="2">The sequence shown here is derived from an EMBL/GenBank/DDBJ whole genome shotgun (WGS) entry which is preliminary data.</text>
</comment>
<evidence type="ECO:0000256" key="1">
    <source>
        <dbReference type="SAM" id="Phobius"/>
    </source>
</evidence>
<evidence type="ECO:0000313" key="3">
    <source>
        <dbReference type="Proteomes" id="UP000051373"/>
    </source>
</evidence>
<proteinExistence type="predicted"/>
<evidence type="ECO:0008006" key="4">
    <source>
        <dbReference type="Google" id="ProtNLM"/>
    </source>
</evidence>
<evidence type="ECO:0000313" key="2">
    <source>
        <dbReference type="EMBL" id="KPK64568.1"/>
    </source>
</evidence>
<dbReference type="STRING" id="1703779.AMJ83_02390"/>
<gene>
    <name evidence="2" type="ORF">AMJ83_02390</name>
</gene>
<feature type="transmembrane region" description="Helical" evidence="1">
    <location>
        <begin position="26"/>
        <end position="47"/>
    </location>
</feature>
<dbReference type="GO" id="GO:0043683">
    <property type="term" value="P:type IV pilus assembly"/>
    <property type="evidence" value="ECO:0007669"/>
    <property type="project" value="InterPro"/>
</dbReference>
<accession>A0A0S8FV50</accession>
<dbReference type="PROSITE" id="PS00409">
    <property type="entry name" value="PROKAR_NTER_METHYL"/>
    <property type="match status" value="1"/>
</dbReference>